<dbReference type="Proteomes" id="UP000245207">
    <property type="component" value="Unassembled WGS sequence"/>
</dbReference>
<gene>
    <name evidence="1" type="ORF">CTI12_AA453950</name>
</gene>
<dbReference type="OrthoDB" id="4062651at2759"/>
<accession>A0A2U1LUC2</accession>
<reference evidence="1 2" key="1">
    <citation type="journal article" date="2018" name="Mol. Plant">
        <title>The genome of Artemisia annua provides insight into the evolution of Asteraceae family and artemisinin biosynthesis.</title>
        <authorList>
            <person name="Shen Q."/>
            <person name="Zhang L."/>
            <person name="Liao Z."/>
            <person name="Wang S."/>
            <person name="Yan T."/>
            <person name="Shi P."/>
            <person name="Liu M."/>
            <person name="Fu X."/>
            <person name="Pan Q."/>
            <person name="Wang Y."/>
            <person name="Lv Z."/>
            <person name="Lu X."/>
            <person name="Zhang F."/>
            <person name="Jiang W."/>
            <person name="Ma Y."/>
            <person name="Chen M."/>
            <person name="Hao X."/>
            <person name="Li L."/>
            <person name="Tang Y."/>
            <person name="Lv G."/>
            <person name="Zhou Y."/>
            <person name="Sun X."/>
            <person name="Brodelius P.E."/>
            <person name="Rose J.K.C."/>
            <person name="Tang K."/>
        </authorList>
    </citation>
    <scope>NUCLEOTIDE SEQUENCE [LARGE SCALE GENOMIC DNA]</scope>
    <source>
        <strain evidence="2">cv. Huhao1</strain>
        <tissue evidence="1">Leaf</tissue>
    </source>
</reference>
<dbReference type="EMBL" id="PKPP01007721">
    <property type="protein sequence ID" value="PWA52606.1"/>
    <property type="molecule type" value="Genomic_DNA"/>
</dbReference>
<protein>
    <submittedName>
        <fullName evidence="1">EGF-like domain-containing protein</fullName>
    </submittedName>
</protein>
<name>A0A2U1LUC2_ARTAN</name>
<comment type="caution">
    <text evidence="1">The sequence shown here is derived from an EMBL/GenBank/DDBJ whole genome shotgun (WGS) entry which is preliminary data.</text>
</comment>
<evidence type="ECO:0000313" key="2">
    <source>
        <dbReference type="Proteomes" id="UP000245207"/>
    </source>
</evidence>
<organism evidence="1 2">
    <name type="scientific">Artemisia annua</name>
    <name type="common">Sweet wormwood</name>
    <dbReference type="NCBI Taxonomy" id="35608"/>
    <lineage>
        <taxon>Eukaryota</taxon>
        <taxon>Viridiplantae</taxon>
        <taxon>Streptophyta</taxon>
        <taxon>Embryophyta</taxon>
        <taxon>Tracheophyta</taxon>
        <taxon>Spermatophyta</taxon>
        <taxon>Magnoliopsida</taxon>
        <taxon>eudicotyledons</taxon>
        <taxon>Gunneridae</taxon>
        <taxon>Pentapetalae</taxon>
        <taxon>asterids</taxon>
        <taxon>campanulids</taxon>
        <taxon>Asterales</taxon>
        <taxon>Asteraceae</taxon>
        <taxon>Asteroideae</taxon>
        <taxon>Anthemideae</taxon>
        <taxon>Artemisiinae</taxon>
        <taxon>Artemisia</taxon>
    </lineage>
</organism>
<dbReference type="AlphaFoldDB" id="A0A2U1LUC2"/>
<keyword evidence="2" id="KW-1185">Reference proteome</keyword>
<proteinExistence type="predicted"/>
<evidence type="ECO:0000313" key="1">
    <source>
        <dbReference type="EMBL" id="PWA52606.1"/>
    </source>
</evidence>
<dbReference type="STRING" id="35608.A0A2U1LUC2"/>
<sequence>MGPDIDNMTLNEYLEYEREKEEACMRNLRYRRSSTRLPPTKPVYQSPKTYTNRCYVSPHVYDEMDMDNMTIQEYERFIANHCREEIGLNNHIRREDQDSIKDEEIDTGCDDEEFGDINYEKPLTSPITPPDDNYEAPTTNPILDEFLDITVIEEDVGCDPVKDVKELEQFLSKDPLSFSMEVQVHMAVVETNEVLKPISQQQHIMSRSSKSSTNMATLNQAPQKLLQATLAPRSLTDINPCSHAFVMNEEKFNFSSTNLLDFENVKTMPMLLEWAIGMDMCEVAQRNTSNFLCKGNSECDQDYGGPGYRCRCIKDINLCAHSDHGCLRHYVDMPRNYTYSCRKGYSGDGRKVGSGCTAERSLLIEIGICKKGSMTEMKISMTSTNTRKVRTVPRLTKDYKKGNSSVELDLMKVPSYVEVRFGFKLGYVFLV</sequence>